<protein>
    <recommendedName>
        <fullName evidence="1">Heterokaryon incompatibility domain-containing protein</fullName>
    </recommendedName>
</protein>
<dbReference type="Proteomes" id="UP000663193">
    <property type="component" value="Chromosome 1"/>
</dbReference>
<dbReference type="OrthoDB" id="2157530at2759"/>
<dbReference type="EMBL" id="CP069023">
    <property type="protein sequence ID" value="QRC91185.1"/>
    <property type="molecule type" value="Genomic_DNA"/>
</dbReference>
<dbReference type="KEGG" id="pno:SNOG_00687"/>
<organism evidence="2 3">
    <name type="scientific">Phaeosphaeria nodorum (strain SN15 / ATCC MYA-4574 / FGSC 10173)</name>
    <name type="common">Glume blotch fungus</name>
    <name type="synonym">Parastagonospora nodorum</name>
    <dbReference type="NCBI Taxonomy" id="321614"/>
    <lineage>
        <taxon>Eukaryota</taxon>
        <taxon>Fungi</taxon>
        <taxon>Dikarya</taxon>
        <taxon>Ascomycota</taxon>
        <taxon>Pezizomycotina</taxon>
        <taxon>Dothideomycetes</taxon>
        <taxon>Pleosporomycetidae</taxon>
        <taxon>Pleosporales</taxon>
        <taxon>Pleosporineae</taxon>
        <taxon>Phaeosphaeriaceae</taxon>
        <taxon>Parastagonospora</taxon>
    </lineage>
</organism>
<sequence>MTRTTYKYTDLNYKLGQEIRLIVVAPGETTDDLQCDIIHVNLEDNPDYEAVSYMWASDDGDASLTQRINCGRNAYLPITANCEAAIRQLRKRVFKRRLWIDAICIHQTNIKEHNHQVGLMDLVYSLARSVRICIQDHRDPEGIFKYADLFGLLRHDSDMGNPGVKTWGRPGVSQLLSLRYFKRAWVIQEVVLAKAAYLLLNQNELLLTSEVMARLAYLAKKDEYELPAVLRLKELRSEAISNNIIACLRAGLECQCVDPRDNIFAVVSLMDPRSRSLIPIDYSVDCTSVYASAVLAVIAQQRNLDILSYLRYIHVWDPTGSSRAPENHGFRVMLEQFKHFLADKDSQRRTAKIRTVDRISLIGRLPLIRQFRDYTQGLWRGQVEVQIVETIPSALGSSKQSADLPVRFCRTAQNKSILPRFQVRAHFVDTIPKQSAESNLRIPERAINMIVSHLPQDSCCDIVKSCYAWILPFFERKSDTAVRPVFFENEPYHFDFSGLNALLEEAQQCTDKLLSPFYSSNSLGFAPGGQHSLKENDEVWVLDGARSPFVLRKTGDKTFRIVSECYLWAALELDYWNPGSGKGRLCGRQLAPYAEQTHIIEIHCWERETQSSW</sequence>
<dbReference type="Pfam" id="PF06985">
    <property type="entry name" value="HET"/>
    <property type="match status" value="1"/>
</dbReference>
<evidence type="ECO:0000313" key="3">
    <source>
        <dbReference type="Proteomes" id="UP000663193"/>
    </source>
</evidence>
<feature type="domain" description="Heterokaryon incompatibility" evidence="1">
    <location>
        <begin position="48"/>
        <end position="189"/>
    </location>
</feature>
<accession>A0A7U2HTG2</accession>
<dbReference type="InterPro" id="IPR052895">
    <property type="entry name" value="HetReg/Transcr_Mod"/>
</dbReference>
<dbReference type="OMA" id="CAYVGDE"/>
<name>A0A7U2HTG2_PHANO</name>
<dbReference type="InterPro" id="IPR010730">
    <property type="entry name" value="HET"/>
</dbReference>
<dbReference type="RefSeq" id="XP_001791365.1">
    <property type="nucleotide sequence ID" value="XM_001791313.1"/>
</dbReference>
<evidence type="ECO:0000259" key="1">
    <source>
        <dbReference type="Pfam" id="PF06985"/>
    </source>
</evidence>
<dbReference type="PANTHER" id="PTHR24148">
    <property type="entry name" value="ANKYRIN REPEAT DOMAIN-CONTAINING PROTEIN 39 HOMOLOG-RELATED"/>
    <property type="match status" value="1"/>
</dbReference>
<dbReference type="PANTHER" id="PTHR24148:SF73">
    <property type="entry name" value="HET DOMAIN PROTEIN (AFU_ORTHOLOGUE AFUA_8G01020)"/>
    <property type="match status" value="1"/>
</dbReference>
<dbReference type="AlphaFoldDB" id="A0A7U2HTG2"/>
<keyword evidence="3" id="KW-1185">Reference proteome</keyword>
<gene>
    <name evidence="2" type="ORF">JI435_006870</name>
</gene>
<evidence type="ECO:0000313" key="2">
    <source>
        <dbReference type="EMBL" id="QRC91185.1"/>
    </source>
</evidence>
<reference evidence="3" key="1">
    <citation type="journal article" date="2021" name="BMC Genomics">
        <title>Chromosome-level genome assembly and manually-curated proteome of model necrotroph Parastagonospora nodorum Sn15 reveals a genome-wide trove of candidate effector homologs, and redundancy of virulence-related functions within an accessory chromosome.</title>
        <authorList>
            <person name="Bertazzoni S."/>
            <person name="Jones D.A.B."/>
            <person name="Phan H.T."/>
            <person name="Tan K.-C."/>
            <person name="Hane J.K."/>
        </authorList>
    </citation>
    <scope>NUCLEOTIDE SEQUENCE [LARGE SCALE GENOMIC DNA]</scope>
    <source>
        <strain evidence="3">SN15 / ATCC MYA-4574 / FGSC 10173)</strain>
    </source>
</reference>
<proteinExistence type="predicted"/>
<dbReference type="VEuPathDB" id="FungiDB:JI435_006870"/>